<dbReference type="EMBL" id="AP014545">
    <property type="protein sequence ID" value="BBB27237.1"/>
    <property type="molecule type" value="Genomic_DNA"/>
</dbReference>
<keyword evidence="3" id="KW-0288">FMN</keyword>
<dbReference type="GO" id="GO:0005829">
    <property type="term" value="C:cytosol"/>
    <property type="evidence" value="ECO:0007669"/>
    <property type="project" value="TreeGrafter"/>
</dbReference>
<dbReference type="GO" id="GO:0016491">
    <property type="term" value="F:oxidoreductase activity"/>
    <property type="evidence" value="ECO:0007669"/>
    <property type="project" value="TreeGrafter"/>
</dbReference>
<dbReference type="InterPro" id="IPR029039">
    <property type="entry name" value="Flavoprotein-like_sf"/>
</dbReference>
<dbReference type="AlphaFoldDB" id="A0A7R6PIQ1"/>
<sequence>MLQGEAGFKATEGGLMADIQVLVGSTYGNAGQIADDCTEQLNNLGHKAVLLSEPAYEQVIAQPDVLLICTATIGQGEIPANLMPLYCQLKDRSPDFTKVRFGLIALGDSSYESFAEGGKQMNELMYDLGAKPVGQALFIDSCETPDPDEAAAEWIDEWSTKL</sequence>
<dbReference type="Proteomes" id="UP000595663">
    <property type="component" value="Chromosome"/>
</dbReference>
<gene>
    <name evidence="5" type="ORF">AMJAP_2650</name>
</gene>
<comment type="cofactor">
    <cofactor evidence="1">
        <name>FMN</name>
        <dbReference type="ChEBI" id="CHEBI:58210"/>
    </cofactor>
</comment>
<dbReference type="Pfam" id="PF00258">
    <property type="entry name" value="Flavodoxin_1"/>
    <property type="match status" value="1"/>
</dbReference>
<feature type="domain" description="Flavodoxin-like" evidence="4">
    <location>
        <begin position="19"/>
        <end position="159"/>
    </location>
</feature>
<dbReference type="KEGG" id="ajp:AMJAP_2650"/>
<organism evidence="5 6">
    <name type="scientific">Amphritea japonica ATCC BAA-1530</name>
    <dbReference type="NCBI Taxonomy" id="1278309"/>
    <lineage>
        <taxon>Bacteria</taxon>
        <taxon>Pseudomonadati</taxon>
        <taxon>Pseudomonadota</taxon>
        <taxon>Gammaproteobacteria</taxon>
        <taxon>Oceanospirillales</taxon>
        <taxon>Oceanospirillaceae</taxon>
        <taxon>Amphritea</taxon>
    </lineage>
</organism>
<protein>
    <submittedName>
        <fullName evidence="5">Flavodoxin</fullName>
    </submittedName>
</protein>
<keyword evidence="2" id="KW-0285">Flavoprotein</keyword>
<dbReference type="GO" id="GO:0050660">
    <property type="term" value="F:flavin adenine dinucleotide binding"/>
    <property type="evidence" value="ECO:0007669"/>
    <property type="project" value="TreeGrafter"/>
</dbReference>
<dbReference type="SUPFAM" id="SSF52218">
    <property type="entry name" value="Flavoproteins"/>
    <property type="match status" value="1"/>
</dbReference>
<dbReference type="Gene3D" id="3.40.50.360">
    <property type="match status" value="1"/>
</dbReference>
<name>A0A7R6PIQ1_9GAMM</name>
<evidence type="ECO:0000259" key="4">
    <source>
        <dbReference type="PROSITE" id="PS50902"/>
    </source>
</evidence>
<keyword evidence="6" id="KW-1185">Reference proteome</keyword>
<dbReference type="InterPro" id="IPR008254">
    <property type="entry name" value="Flavodoxin/NO_synth"/>
</dbReference>
<evidence type="ECO:0000256" key="1">
    <source>
        <dbReference type="ARBA" id="ARBA00001917"/>
    </source>
</evidence>
<proteinExistence type="predicted"/>
<dbReference type="PROSITE" id="PS50902">
    <property type="entry name" value="FLAVODOXIN_LIKE"/>
    <property type="match status" value="1"/>
</dbReference>
<evidence type="ECO:0000256" key="2">
    <source>
        <dbReference type="ARBA" id="ARBA00022630"/>
    </source>
</evidence>
<dbReference type="PANTHER" id="PTHR19384:SF128">
    <property type="entry name" value="NADPH OXIDOREDUCTASE A"/>
    <property type="match status" value="1"/>
</dbReference>
<evidence type="ECO:0000313" key="6">
    <source>
        <dbReference type="Proteomes" id="UP000595663"/>
    </source>
</evidence>
<reference evidence="5 6" key="1">
    <citation type="journal article" date="2008" name="Int. J. Syst. Evol. Microbiol.">
        <title>Amphritea japonica sp. nov. and Amphritea balenae sp. nov., isolated from the sediment adjacent to sperm whale carcasses off Kagoshima, Japan.</title>
        <authorList>
            <person name="Miyazaki M."/>
            <person name="Nogi Y."/>
            <person name="Fujiwara Y."/>
            <person name="Kawato M."/>
            <person name="Nagahama T."/>
            <person name="Kubokawa K."/>
            <person name="Horikoshi K."/>
        </authorList>
    </citation>
    <scope>NUCLEOTIDE SEQUENCE [LARGE SCALE GENOMIC DNA]</scope>
    <source>
        <strain evidence="5 6">ATCC BAA-1530</strain>
    </source>
</reference>
<evidence type="ECO:0000313" key="5">
    <source>
        <dbReference type="EMBL" id="BBB27237.1"/>
    </source>
</evidence>
<evidence type="ECO:0000256" key="3">
    <source>
        <dbReference type="ARBA" id="ARBA00022643"/>
    </source>
</evidence>
<dbReference type="PANTHER" id="PTHR19384">
    <property type="entry name" value="NITRIC OXIDE SYNTHASE-RELATED"/>
    <property type="match status" value="1"/>
</dbReference>
<accession>A0A7R6PIQ1</accession>
<dbReference type="GO" id="GO:0010181">
    <property type="term" value="F:FMN binding"/>
    <property type="evidence" value="ECO:0007669"/>
    <property type="project" value="InterPro"/>
</dbReference>